<reference evidence="10 11" key="1">
    <citation type="submission" date="2023-03" db="EMBL/GenBank/DDBJ databases">
        <title>Strain YYF002 represents a novel species in the genus Winogradskyella isolated from seawater.</title>
        <authorList>
            <person name="Fu Z.-Y."/>
        </authorList>
    </citation>
    <scope>NUCLEOTIDE SEQUENCE [LARGE SCALE GENOMIC DNA]</scope>
    <source>
        <strain evidence="10 11">YYF002</strain>
    </source>
</reference>
<dbReference type="RefSeq" id="WP_278005980.1">
    <property type="nucleotide sequence ID" value="NZ_JARSBN010000006.1"/>
</dbReference>
<proteinExistence type="inferred from homology"/>
<keyword evidence="4" id="KW-0378">Hydrolase</keyword>
<evidence type="ECO:0000313" key="11">
    <source>
        <dbReference type="Proteomes" id="UP001529085"/>
    </source>
</evidence>
<evidence type="ECO:0000313" key="10">
    <source>
        <dbReference type="EMBL" id="MDG4716534.1"/>
    </source>
</evidence>
<feature type="transmembrane region" description="Helical" evidence="8">
    <location>
        <begin position="344"/>
        <end position="370"/>
    </location>
</feature>
<feature type="coiled-coil region" evidence="7">
    <location>
        <begin position="299"/>
        <end position="333"/>
    </location>
</feature>
<dbReference type="EMBL" id="JARSBN010000006">
    <property type="protein sequence ID" value="MDG4716534.1"/>
    <property type="molecule type" value="Genomic_DNA"/>
</dbReference>
<keyword evidence="11" id="KW-1185">Reference proteome</keyword>
<accession>A0ABT6G3Y6</accession>
<keyword evidence="8" id="KW-0472">Membrane</keyword>
<dbReference type="Gene3D" id="3.30.870.10">
    <property type="entry name" value="Endonuclease Chain A"/>
    <property type="match status" value="1"/>
</dbReference>
<sequence>MNQSLLKGTEIYENLINSLNSATSSIYVVSAWFTDQSLLDILVVKSQANVDVSVVIGDNKDNRKLNFKALESSGGKIFRIKGKGYGIMHQKYCIIDKTTAFHGSYNWTINARKNNSESVIKTDLKSTIEDLLEDFNELTIKNSTISSNENTKNNGWLSFFTKKTKKPKSSLEDEGLNTKTFEPRISSDDIFKSIISAEIKKTNREEIKNKAYEQAKEVSGDAQVISKSMDSLYHLFVSDKKENDLNKEKLLQKIDDKVAEFSQNYNSEKDHKTNTLQIENQAQEKKLEFEKTDINGKIKLKETEKHNTLNTKIKNLEQEKDNYKEKINDLNIEFVKPKFKYHEFIPLIIFFVGLSICMVLFYSSSAYIMLYSYDDSLEAAKLGVIENPQVYEASALSKAYIKGGTALFYIGFFVFIPFTIAYCAHNLNETSRKKNLLKTTFFSAVIGLDIFIAIKVATTIGEINHLSKGIIPDYSINAMLTDINFWLVFFLGAIPFFFLAILMDKLIAFFKARSTQAGREKMILEIKYLKEKIKKLNENISACKEDANILDLEIEKLENQLLQLEQSLIFLPKELDSKLVQITQDTNNKIADIRKKADVYKNDIENDNIQISLSSLKDRVSAFIEGWNEWLHDEYAVDKAIIKSQEAMLACDKWLIENVKKIES</sequence>
<gene>
    <name evidence="10" type="ORF">P7122_11675</name>
</gene>
<dbReference type="PANTHER" id="PTHR43856:SF1">
    <property type="entry name" value="MITOCHONDRIAL CARDIOLIPIN HYDROLASE"/>
    <property type="match status" value="1"/>
</dbReference>
<evidence type="ECO:0000256" key="2">
    <source>
        <dbReference type="ARBA" id="ARBA00008664"/>
    </source>
</evidence>
<feature type="coiled-coil region" evidence="7">
    <location>
        <begin position="519"/>
        <end position="574"/>
    </location>
</feature>
<keyword evidence="6" id="KW-0443">Lipid metabolism</keyword>
<dbReference type="EC" id="3.1.4.4" evidence="3"/>
<comment type="caution">
    <text evidence="10">The sequence shown here is derived from an EMBL/GenBank/DDBJ whole genome shotgun (WGS) entry which is preliminary data.</text>
</comment>
<evidence type="ECO:0000256" key="7">
    <source>
        <dbReference type="SAM" id="Coils"/>
    </source>
</evidence>
<evidence type="ECO:0000259" key="9">
    <source>
        <dbReference type="PROSITE" id="PS50035"/>
    </source>
</evidence>
<organism evidence="10 11">
    <name type="scientific">Winogradskyella marincola</name>
    <dbReference type="NCBI Taxonomy" id="3037795"/>
    <lineage>
        <taxon>Bacteria</taxon>
        <taxon>Pseudomonadati</taxon>
        <taxon>Bacteroidota</taxon>
        <taxon>Flavobacteriia</taxon>
        <taxon>Flavobacteriales</taxon>
        <taxon>Flavobacteriaceae</taxon>
        <taxon>Winogradskyella</taxon>
    </lineage>
</organism>
<dbReference type="PANTHER" id="PTHR43856">
    <property type="entry name" value="CARDIOLIPIN HYDROLASE"/>
    <property type="match status" value="1"/>
</dbReference>
<evidence type="ECO:0000256" key="5">
    <source>
        <dbReference type="ARBA" id="ARBA00022963"/>
    </source>
</evidence>
<comment type="catalytic activity">
    <reaction evidence="1">
        <text>a 1,2-diacyl-sn-glycero-3-phosphocholine + H2O = a 1,2-diacyl-sn-glycero-3-phosphate + choline + H(+)</text>
        <dbReference type="Rhea" id="RHEA:14445"/>
        <dbReference type="ChEBI" id="CHEBI:15354"/>
        <dbReference type="ChEBI" id="CHEBI:15377"/>
        <dbReference type="ChEBI" id="CHEBI:15378"/>
        <dbReference type="ChEBI" id="CHEBI:57643"/>
        <dbReference type="ChEBI" id="CHEBI:58608"/>
        <dbReference type="EC" id="3.1.4.4"/>
    </reaction>
</comment>
<comment type="similarity">
    <text evidence="2">Belongs to the phospholipase D family.</text>
</comment>
<evidence type="ECO:0000256" key="6">
    <source>
        <dbReference type="ARBA" id="ARBA00023098"/>
    </source>
</evidence>
<dbReference type="InterPro" id="IPR025202">
    <property type="entry name" value="PLD-like_dom"/>
</dbReference>
<evidence type="ECO:0000256" key="1">
    <source>
        <dbReference type="ARBA" id="ARBA00000798"/>
    </source>
</evidence>
<evidence type="ECO:0000256" key="8">
    <source>
        <dbReference type="SAM" id="Phobius"/>
    </source>
</evidence>
<dbReference type="InterPro" id="IPR051406">
    <property type="entry name" value="PLD_domain"/>
</dbReference>
<dbReference type="Pfam" id="PF13091">
    <property type="entry name" value="PLDc_2"/>
    <property type="match status" value="1"/>
</dbReference>
<protein>
    <recommendedName>
        <fullName evidence="3">phospholipase D</fullName>
        <ecNumber evidence="3">3.1.4.4</ecNumber>
    </recommendedName>
</protein>
<dbReference type="Proteomes" id="UP001529085">
    <property type="component" value="Unassembled WGS sequence"/>
</dbReference>
<feature type="domain" description="PLD phosphodiesterase" evidence="9">
    <location>
        <begin position="84"/>
        <end position="111"/>
    </location>
</feature>
<name>A0ABT6G3Y6_9FLAO</name>
<feature type="transmembrane region" description="Helical" evidence="8">
    <location>
        <begin position="406"/>
        <end position="424"/>
    </location>
</feature>
<keyword evidence="7" id="KW-0175">Coiled coil</keyword>
<dbReference type="PROSITE" id="PS50035">
    <property type="entry name" value="PLD"/>
    <property type="match status" value="1"/>
</dbReference>
<dbReference type="InterPro" id="IPR001736">
    <property type="entry name" value="PLipase_D/transphosphatidylase"/>
</dbReference>
<keyword evidence="8" id="KW-0812">Transmembrane</keyword>
<dbReference type="SUPFAM" id="SSF56024">
    <property type="entry name" value="Phospholipase D/nuclease"/>
    <property type="match status" value="1"/>
</dbReference>
<keyword evidence="5" id="KW-0442">Lipid degradation</keyword>
<feature type="transmembrane region" description="Helical" evidence="8">
    <location>
        <begin position="436"/>
        <end position="457"/>
    </location>
</feature>
<keyword evidence="8" id="KW-1133">Transmembrane helix</keyword>
<evidence type="ECO:0000256" key="3">
    <source>
        <dbReference type="ARBA" id="ARBA00012027"/>
    </source>
</evidence>
<feature type="transmembrane region" description="Helical" evidence="8">
    <location>
        <begin position="483"/>
        <end position="503"/>
    </location>
</feature>
<evidence type="ECO:0000256" key="4">
    <source>
        <dbReference type="ARBA" id="ARBA00022801"/>
    </source>
</evidence>